<dbReference type="EMBL" id="KR029596">
    <property type="protein sequence ID" value="AKH47619.1"/>
    <property type="molecule type" value="Genomic_DNA"/>
</dbReference>
<accession>A0A0F7L504</accession>
<name>A0A0F7L504_9VIRU</name>
<organism evidence="1">
    <name type="scientific">uncultured marine virus</name>
    <dbReference type="NCBI Taxonomy" id="186617"/>
    <lineage>
        <taxon>Viruses</taxon>
        <taxon>environmental samples</taxon>
    </lineage>
</organism>
<reference evidence="1" key="2">
    <citation type="submission" date="2015-03" db="EMBL/GenBank/DDBJ databases">
        <authorList>
            <person name="Chow C.-E.T."/>
            <person name="Winget D.M."/>
            <person name="White R.A.III."/>
            <person name="Hallam S.J."/>
            <person name="Suttle C.A."/>
        </authorList>
    </citation>
    <scope>NUCLEOTIDE SEQUENCE</scope>
    <source>
        <strain evidence="1">Oxic1_1</strain>
    </source>
</reference>
<proteinExistence type="predicted"/>
<protein>
    <submittedName>
        <fullName evidence="1">Uncharacterized protein</fullName>
    </submittedName>
</protein>
<evidence type="ECO:0000313" key="1">
    <source>
        <dbReference type="EMBL" id="AKH47619.1"/>
    </source>
</evidence>
<sequence>MRLRPIRPLIRHKREIARHPYASRGKLRHRPPNLQALSQLSWQLQLGQADHQAAWDLVHQTARLYSEPKRLFLAHSP</sequence>
<reference evidence="1" key="1">
    <citation type="journal article" date="2015" name="Front. Microbiol.">
        <title>Combining genomic sequencing methods to explore viral diversity and reveal potential virus-host interactions.</title>
        <authorList>
            <person name="Chow C.E."/>
            <person name="Winget D.M."/>
            <person name="White R.A.III."/>
            <person name="Hallam S.J."/>
            <person name="Suttle C.A."/>
        </authorList>
    </citation>
    <scope>NUCLEOTIDE SEQUENCE</scope>
    <source>
        <strain evidence="1">Oxic1_1</strain>
    </source>
</reference>